<dbReference type="EMBL" id="MU277189">
    <property type="protein sequence ID" value="KAI0067919.1"/>
    <property type="molecule type" value="Genomic_DNA"/>
</dbReference>
<comment type="caution">
    <text evidence="1">The sequence shown here is derived from an EMBL/GenBank/DDBJ whole genome shotgun (WGS) entry which is preliminary data.</text>
</comment>
<organism evidence="1 2">
    <name type="scientific">Artomyces pyxidatus</name>
    <dbReference type="NCBI Taxonomy" id="48021"/>
    <lineage>
        <taxon>Eukaryota</taxon>
        <taxon>Fungi</taxon>
        <taxon>Dikarya</taxon>
        <taxon>Basidiomycota</taxon>
        <taxon>Agaricomycotina</taxon>
        <taxon>Agaricomycetes</taxon>
        <taxon>Russulales</taxon>
        <taxon>Auriscalpiaceae</taxon>
        <taxon>Artomyces</taxon>
    </lineage>
</organism>
<keyword evidence="2" id="KW-1185">Reference proteome</keyword>
<evidence type="ECO:0000313" key="2">
    <source>
        <dbReference type="Proteomes" id="UP000814140"/>
    </source>
</evidence>
<protein>
    <submittedName>
        <fullName evidence="1">Uncharacterized protein</fullName>
    </submittedName>
</protein>
<sequence length="64" mass="7072">MLRLSIADVVPEALSRVGDCLLLDILALMLATLLPYVFLGVRIICAKDWKPSSQTEEQTAMLEP</sequence>
<dbReference type="Proteomes" id="UP000814140">
    <property type="component" value="Unassembled WGS sequence"/>
</dbReference>
<name>A0ACB8THL8_9AGAM</name>
<evidence type="ECO:0000313" key="1">
    <source>
        <dbReference type="EMBL" id="KAI0067919.1"/>
    </source>
</evidence>
<proteinExistence type="predicted"/>
<reference evidence="1" key="2">
    <citation type="journal article" date="2022" name="New Phytol.">
        <title>Evolutionary transition to the ectomycorrhizal habit in the genomes of a hyperdiverse lineage of mushroom-forming fungi.</title>
        <authorList>
            <person name="Looney B."/>
            <person name="Miyauchi S."/>
            <person name="Morin E."/>
            <person name="Drula E."/>
            <person name="Courty P.E."/>
            <person name="Kohler A."/>
            <person name="Kuo A."/>
            <person name="LaButti K."/>
            <person name="Pangilinan J."/>
            <person name="Lipzen A."/>
            <person name="Riley R."/>
            <person name="Andreopoulos W."/>
            <person name="He G."/>
            <person name="Johnson J."/>
            <person name="Nolan M."/>
            <person name="Tritt A."/>
            <person name="Barry K.W."/>
            <person name="Grigoriev I.V."/>
            <person name="Nagy L.G."/>
            <person name="Hibbett D."/>
            <person name="Henrissat B."/>
            <person name="Matheny P.B."/>
            <person name="Labbe J."/>
            <person name="Martin F.M."/>
        </authorList>
    </citation>
    <scope>NUCLEOTIDE SEQUENCE</scope>
    <source>
        <strain evidence="1">HHB10654</strain>
    </source>
</reference>
<reference evidence="1" key="1">
    <citation type="submission" date="2021-03" db="EMBL/GenBank/DDBJ databases">
        <authorList>
            <consortium name="DOE Joint Genome Institute"/>
            <person name="Ahrendt S."/>
            <person name="Looney B.P."/>
            <person name="Miyauchi S."/>
            <person name="Morin E."/>
            <person name="Drula E."/>
            <person name="Courty P.E."/>
            <person name="Chicoki N."/>
            <person name="Fauchery L."/>
            <person name="Kohler A."/>
            <person name="Kuo A."/>
            <person name="Labutti K."/>
            <person name="Pangilinan J."/>
            <person name="Lipzen A."/>
            <person name="Riley R."/>
            <person name="Andreopoulos W."/>
            <person name="He G."/>
            <person name="Johnson J."/>
            <person name="Barry K.W."/>
            <person name="Grigoriev I.V."/>
            <person name="Nagy L."/>
            <person name="Hibbett D."/>
            <person name="Henrissat B."/>
            <person name="Matheny P.B."/>
            <person name="Labbe J."/>
            <person name="Martin F."/>
        </authorList>
    </citation>
    <scope>NUCLEOTIDE SEQUENCE</scope>
    <source>
        <strain evidence="1">HHB10654</strain>
    </source>
</reference>
<gene>
    <name evidence="1" type="ORF">BV25DRAFT_1819387</name>
</gene>
<accession>A0ACB8THL8</accession>